<evidence type="ECO:0000313" key="4">
    <source>
        <dbReference type="Proteomes" id="UP000565572"/>
    </source>
</evidence>
<feature type="transmembrane region" description="Helical" evidence="2">
    <location>
        <begin position="506"/>
        <end position="526"/>
    </location>
</feature>
<organism evidence="3 4">
    <name type="scientific">Microlunatus antarcticus</name>
    <dbReference type="NCBI Taxonomy" id="53388"/>
    <lineage>
        <taxon>Bacteria</taxon>
        <taxon>Bacillati</taxon>
        <taxon>Actinomycetota</taxon>
        <taxon>Actinomycetes</taxon>
        <taxon>Propionibacteriales</taxon>
        <taxon>Propionibacteriaceae</taxon>
        <taxon>Microlunatus</taxon>
    </lineage>
</organism>
<keyword evidence="2" id="KW-0812">Transmembrane</keyword>
<dbReference type="AlphaFoldDB" id="A0A7W5K0C2"/>
<keyword evidence="4" id="KW-1185">Reference proteome</keyword>
<feature type="transmembrane region" description="Helical" evidence="2">
    <location>
        <begin position="353"/>
        <end position="374"/>
    </location>
</feature>
<keyword evidence="2" id="KW-1133">Transmembrane helix</keyword>
<feature type="transmembrane region" description="Helical" evidence="2">
    <location>
        <begin position="533"/>
        <end position="550"/>
    </location>
</feature>
<proteinExistence type="predicted"/>
<feature type="transmembrane region" description="Helical" evidence="2">
    <location>
        <begin position="411"/>
        <end position="427"/>
    </location>
</feature>
<feature type="transmembrane region" description="Helical" evidence="2">
    <location>
        <begin position="481"/>
        <end position="500"/>
    </location>
</feature>
<feature type="region of interest" description="Disordered" evidence="1">
    <location>
        <begin position="1"/>
        <end position="21"/>
    </location>
</feature>
<sequence>MGNRPRARQAPPPAPSRTRRPRRGRWVALLVLAAVVFALLRGVHALAPVPTDSDVYTEHVVLVGVAGRFQLTETDRTVLGAHLDDAQAGVVSTRARYVGTCAAAGWTTLGAGRRAAVDGLCDPPVTGEGPGARIADWDARLAAAAADRGDARLGTLAGSVPGCVAAVGPGAALAAARPDGTVAAYATPDAFVAGGERLSCPVTLVDAGAESDRVIAALAGRDDVTLLVSGVGPAAGSADPSLGVFYRVGTTLPGFVTSASTRRAGIVTLTDVTRELVDVGRGENAAVTTIDGSPLAVYPTDLTLTGIERQNREVAALSDASVTGYLFLAAGGTLLALVALVGAFRRRWFLPEAVLTLGSVLLAGMMLTGAVPWARASNPGLVVGVTVWLVTGVLTLAAVGLSRVTRFPPPVAGALISVVAFTVDAALGGPMEPGSLLNSRPIYGLRWYGFGNVTFAAYAGAVLVLAGWVAHRLLEQGRRRAAVLAVAALGLGAVVCEGWPSMGSDFGGVVALVPAVLWLGLTLSGIRITWPRLLLVGLAAVVAVGAISLADWSRGPDRRSHLGNFVQRIVDGDALDVVSRKAVASYETIASPLGVGSIVVGVALWFVMFRWAVPALSDEFSTLRPTLVSVLVVAVLGTLVNDGGIGVWQPATAVAATLVGCLWARRLHGRRKTSDSASPLRGATARA</sequence>
<feature type="transmembrane region" description="Helical" evidence="2">
    <location>
        <begin position="380"/>
        <end position="399"/>
    </location>
</feature>
<evidence type="ECO:0000313" key="3">
    <source>
        <dbReference type="EMBL" id="MBB3329042.1"/>
    </source>
</evidence>
<dbReference type="Proteomes" id="UP000565572">
    <property type="component" value="Unassembled WGS sequence"/>
</dbReference>
<feature type="transmembrane region" description="Helical" evidence="2">
    <location>
        <begin position="646"/>
        <end position="664"/>
    </location>
</feature>
<feature type="transmembrane region" description="Helical" evidence="2">
    <location>
        <begin position="589"/>
        <end position="609"/>
    </location>
</feature>
<evidence type="ECO:0000256" key="1">
    <source>
        <dbReference type="SAM" id="MobiDB-lite"/>
    </source>
</evidence>
<gene>
    <name evidence="3" type="ORF">FHX39_004039</name>
</gene>
<dbReference type="EMBL" id="JACHZG010000011">
    <property type="protein sequence ID" value="MBB3329042.1"/>
    <property type="molecule type" value="Genomic_DNA"/>
</dbReference>
<feature type="transmembrane region" description="Helical" evidence="2">
    <location>
        <begin position="621"/>
        <end position="640"/>
    </location>
</feature>
<keyword evidence="2" id="KW-0472">Membrane</keyword>
<accession>A0A7W5K0C2</accession>
<evidence type="ECO:0000256" key="2">
    <source>
        <dbReference type="SAM" id="Phobius"/>
    </source>
</evidence>
<feature type="transmembrane region" description="Helical" evidence="2">
    <location>
        <begin position="447"/>
        <end position="469"/>
    </location>
</feature>
<feature type="transmembrane region" description="Helical" evidence="2">
    <location>
        <begin position="322"/>
        <end position="341"/>
    </location>
</feature>
<dbReference type="RefSeq" id="WP_183342561.1">
    <property type="nucleotide sequence ID" value="NZ_JACHZG010000011.1"/>
</dbReference>
<protein>
    <submittedName>
        <fullName evidence="3">Uncharacterized protein</fullName>
    </submittedName>
</protein>
<reference evidence="3 4" key="1">
    <citation type="submission" date="2020-08" db="EMBL/GenBank/DDBJ databases">
        <title>Sequencing the genomes of 1000 actinobacteria strains.</title>
        <authorList>
            <person name="Klenk H.-P."/>
        </authorList>
    </citation>
    <scope>NUCLEOTIDE SEQUENCE [LARGE SCALE GENOMIC DNA]</scope>
    <source>
        <strain evidence="3 4">DSM 11053</strain>
    </source>
</reference>
<name>A0A7W5K0C2_9ACTN</name>
<comment type="caution">
    <text evidence="3">The sequence shown here is derived from an EMBL/GenBank/DDBJ whole genome shotgun (WGS) entry which is preliminary data.</text>
</comment>